<dbReference type="PATRIC" id="fig|652.5.peg.1072"/>
<reference evidence="7" key="1">
    <citation type="submission" date="2015-10" db="EMBL/GenBank/DDBJ databases">
        <title>Complete Genome Sequence of Aeromonas schubertii strain WL1483.</title>
        <authorList>
            <person name="Liu L."/>
        </authorList>
    </citation>
    <scope>NUCLEOTIDE SEQUENCE [LARGE SCALE GENOMIC DNA]</scope>
    <source>
        <strain evidence="7">WL1483</strain>
    </source>
</reference>
<dbReference type="PANTHER" id="PTHR30346:SF30">
    <property type="entry name" value="SMALL NEUTRAL PROTEASE REGULATORY PROTEIN"/>
    <property type="match status" value="1"/>
</dbReference>
<dbReference type="InterPro" id="IPR000847">
    <property type="entry name" value="LysR_HTH_N"/>
</dbReference>
<dbReference type="Gene3D" id="3.40.190.10">
    <property type="entry name" value="Periplasmic binding protein-like II"/>
    <property type="match status" value="2"/>
</dbReference>
<dbReference type="GO" id="GO:0003700">
    <property type="term" value="F:DNA-binding transcription factor activity"/>
    <property type="evidence" value="ECO:0007669"/>
    <property type="project" value="InterPro"/>
</dbReference>
<evidence type="ECO:0000256" key="1">
    <source>
        <dbReference type="ARBA" id="ARBA00009437"/>
    </source>
</evidence>
<evidence type="ECO:0000256" key="2">
    <source>
        <dbReference type="ARBA" id="ARBA00023015"/>
    </source>
</evidence>
<feature type="domain" description="HTH lysR-type" evidence="5">
    <location>
        <begin position="1"/>
        <end position="58"/>
    </location>
</feature>
<dbReference type="AlphaFoldDB" id="A0A0S2SJQ1"/>
<protein>
    <submittedName>
        <fullName evidence="6">Transcriptional regulator</fullName>
    </submittedName>
</protein>
<dbReference type="Pfam" id="PF03466">
    <property type="entry name" value="LysR_substrate"/>
    <property type="match status" value="1"/>
</dbReference>
<dbReference type="FunFam" id="1.10.10.10:FF:000001">
    <property type="entry name" value="LysR family transcriptional regulator"/>
    <property type="match status" value="1"/>
</dbReference>
<dbReference type="RefSeq" id="WP_060584587.1">
    <property type="nucleotide sequence ID" value="NZ_CP013067.1"/>
</dbReference>
<dbReference type="Pfam" id="PF00126">
    <property type="entry name" value="HTH_1"/>
    <property type="match status" value="1"/>
</dbReference>
<dbReference type="InterPro" id="IPR036388">
    <property type="entry name" value="WH-like_DNA-bd_sf"/>
</dbReference>
<reference evidence="6 7" key="2">
    <citation type="journal article" date="2016" name="Genome Announc.">
        <title>Complete Genome Sequence of the Highly Virulent Aeromonas schubertii Strain WL1483, Isolated from Diseased Snakehead Fish (Channa argus) in China.</title>
        <authorList>
            <person name="Liu L."/>
            <person name="Li N."/>
            <person name="Zhang D."/>
            <person name="Fu X."/>
            <person name="Shi C."/>
            <person name="Lin Q."/>
            <person name="Hao G."/>
        </authorList>
    </citation>
    <scope>NUCLEOTIDE SEQUENCE [LARGE SCALE GENOMIC DNA]</scope>
    <source>
        <strain evidence="6 7">WL1483</strain>
    </source>
</reference>
<dbReference type="PROSITE" id="PS50931">
    <property type="entry name" value="HTH_LYSR"/>
    <property type="match status" value="1"/>
</dbReference>
<dbReference type="PRINTS" id="PR00039">
    <property type="entry name" value="HTHLYSR"/>
</dbReference>
<name>A0A0S2SJQ1_9GAMM</name>
<evidence type="ECO:0000313" key="6">
    <source>
        <dbReference type="EMBL" id="ALP41907.1"/>
    </source>
</evidence>
<accession>A0A0S2SJQ1</accession>
<evidence type="ECO:0000259" key="5">
    <source>
        <dbReference type="PROSITE" id="PS50931"/>
    </source>
</evidence>
<organism evidence="6 7">
    <name type="scientific">Aeromonas schubertii</name>
    <dbReference type="NCBI Taxonomy" id="652"/>
    <lineage>
        <taxon>Bacteria</taxon>
        <taxon>Pseudomonadati</taxon>
        <taxon>Pseudomonadota</taxon>
        <taxon>Gammaproteobacteria</taxon>
        <taxon>Aeromonadales</taxon>
        <taxon>Aeromonadaceae</taxon>
        <taxon>Aeromonas</taxon>
    </lineage>
</organism>
<dbReference type="InterPro" id="IPR037410">
    <property type="entry name" value="BudR_PBP2"/>
</dbReference>
<dbReference type="EMBL" id="CP013067">
    <property type="protein sequence ID" value="ALP41907.1"/>
    <property type="molecule type" value="Genomic_DNA"/>
</dbReference>
<comment type="similarity">
    <text evidence="1">Belongs to the LysR transcriptional regulatory family.</text>
</comment>
<dbReference type="InterPro" id="IPR036390">
    <property type="entry name" value="WH_DNA-bd_sf"/>
</dbReference>
<sequence length="302" mass="32847">MELRTLRYFMAVAKLRSFTRAAERLGMAQPPLSQQIRKLEEGLGTPLLRRLTRSVELTEAGESLYQDAARILSLAEGARQRVERIARGEAGVLRIGFAGSTVLHPAVLALLHDFRERHPEVMLTPQEGSMPGLVAALYDERLDAAILRLPCSASADLTHHLIEREPLVIALPARHPLAGADALAMHQLRDESFILFPRDIGPGLYDGVIGLCQEAGFVPRLGHECPQVISTVGMVQAGFGITLVPRSVAALHPQGVSYHPVLGGGLITEVSLATRPHPRSAALRRLICQIQKRPPEGGLLAR</sequence>
<evidence type="ECO:0000256" key="4">
    <source>
        <dbReference type="ARBA" id="ARBA00023163"/>
    </source>
</evidence>
<evidence type="ECO:0000313" key="7">
    <source>
        <dbReference type="Proteomes" id="UP000058114"/>
    </source>
</evidence>
<dbReference type="CDD" id="cd08451">
    <property type="entry name" value="PBP2_BudR"/>
    <property type="match status" value="1"/>
</dbReference>
<keyword evidence="2" id="KW-0805">Transcription regulation</keyword>
<dbReference type="Proteomes" id="UP000058114">
    <property type="component" value="Chromosome"/>
</dbReference>
<evidence type="ECO:0000256" key="3">
    <source>
        <dbReference type="ARBA" id="ARBA00023125"/>
    </source>
</evidence>
<dbReference type="GO" id="GO:0003677">
    <property type="term" value="F:DNA binding"/>
    <property type="evidence" value="ECO:0007669"/>
    <property type="project" value="UniProtKB-KW"/>
</dbReference>
<proteinExistence type="inferred from homology"/>
<keyword evidence="4" id="KW-0804">Transcription</keyword>
<dbReference type="SUPFAM" id="SSF46785">
    <property type="entry name" value="Winged helix' DNA-binding domain"/>
    <property type="match status" value="1"/>
</dbReference>
<dbReference type="PANTHER" id="PTHR30346">
    <property type="entry name" value="TRANSCRIPTIONAL DUAL REGULATOR HCAR-RELATED"/>
    <property type="match status" value="1"/>
</dbReference>
<keyword evidence="3" id="KW-0238">DNA-binding</keyword>
<gene>
    <name evidence="6" type="primary">budR</name>
    <name evidence="6" type="ORF">WL1483_2488</name>
</gene>
<dbReference type="Gene3D" id="1.10.10.10">
    <property type="entry name" value="Winged helix-like DNA-binding domain superfamily/Winged helix DNA-binding domain"/>
    <property type="match status" value="1"/>
</dbReference>
<dbReference type="KEGG" id="asr:WL1483_2488"/>
<dbReference type="SUPFAM" id="SSF53850">
    <property type="entry name" value="Periplasmic binding protein-like II"/>
    <property type="match status" value="1"/>
</dbReference>
<dbReference type="InterPro" id="IPR005119">
    <property type="entry name" value="LysR_subst-bd"/>
</dbReference>
<dbReference type="GO" id="GO:0032993">
    <property type="term" value="C:protein-DNA complex"/>
    <property type="evidence" value="ECO:0007669"/>
    <property type="project" value="TreeGrafter"/>
</dbReference>